<dbReference type="Proteomes" id="UP000321379">
    <property type="component" value="Unassembled WGS sequence"/>
</dbReference>
<dbReference type="InterPro" id="IPR027705">
    <property type="entry name" value="Flotillin_fam"/>
</dbReference>
<dbReference type="PANTHER" id="PTHR13806">
    <property type="entry name" value="FLOTILLIN-RELATED"/>
    <property type="match status" value="1"/>
</dbReference>
<keyword evidence="4" id="KW-0812">Transmembrane</keyword>
<evidence type="ECO:0000259" key="5">
    <source>
        <dbReference type="Pfam" id="PF01145"/>
    </source>
</evidence>
<evidence type="ECO:0000256" key="3">
    <source>
        <dbReference type="ARBA" id="ARBA00023136"/>
    </source>
</evidence>
<organism evidence="7 8">
    <name type="scientific">Lacisediminihabitans profunda</name>
    <dbReference type="NCBI Taxonomy" id="2594790"/>
    <lineage>
        <taxon>Bacteria</taxon>
        <taxon>Bacillati</taxon>
        <taxon>Actinomycetota</taxon>
        <taxon>Actinomycetes</taxon>
        <taxon>Micrococcales</taxon>
        <taxon>Microbacteriaceae</taxon>
        <taxon>Lacisediminihabitans</taxon>
    </lineage>
</organism>
<feature type="domain" description="Band 7" evidence="5">
    <location>
        <begin position="104"/>
        <end position="290"/>
    </location>
</feature>
<dbReference type="Gene3D" id="3.30.479.30">
    <property type="entry name" value="Band 7 domain"/>
    <property type="match status" value="1"/>
</dbReference>
<gene>
    <name evidence="7" type="ORF">FVP33_03000</name>
</gene>
<evidence type="ECO:0000259" key="6">
    <source>
        <dbReference type="Pfam" id="PF15975"/>
    </source>
</evidence>
<comment type="similarity">
    <text evidence="2">Belongs to the band 7/mec-2 family. Flotillin subfamily.</text>
</comment>
<dbReference type="InterPro" id="IPR031905">
    <property type="entry name" value="Flotillin_C"/>
</dbReference>
<protein>
    <submittedName>
        <fullName evidence="7">Flotillin family protein</fullName>
    </submittedName>
</protein>
<proteinExistence type="inferred from homology"/>
<dbReference type="GO" id="GO:0002020">
    <property type="term" value="F:protease binding"/>
    <property type="evidence" value="ECO:0007669"/>
    <property type="project" value="TreeGrafter"/>
</dbReference>
<accession>A0A5C8UUC1</accession>
<keyword evidence="3 4" id="KW-0472">Membrane</keyword>
<name>A0A5C8UUC1_9MICO</name>
<comment type="subcellular location">
    <subcellularLocation>
        <location evidence="1">Membrane</location>
    </subcellularLocation>
</comment>
<evidence type="ECO:0000256" key="2">
    <source>
        <dbReference type="ARBA" id="ARBA00007161"/>
    </source>
</evidence>
<feature type="domain" description="Flotillin C-terminal" evidence="6">
    <location>
        <begin position="404"/>
        <end position="489"/>
    </location>
</feature>
<dbReference type="CDD" id="cd03399">
    <property type="entry name" value="SPFH_flotillin"/>
    <property type="match status" value="1"/>
</dbReference>
<evidence type="ECO:0000256" key="1">
    <source>
        <dbReference type="ARBA" id="ARBA00004370"/>
    </source>
</evidence>
<evidence type="ECO:0000256" key="4">
    <source>
        <dbReference type="SAM" id="Phobius"/>
    </source>
</evidence>
<dbReference type="InterPro" id="IPR036013">
    <property type="entry name" value="Band_7/SPFH_dom_sf"/>
</dbReference>
<dbReference type="Pfam" id="PF01145">
    <property type="entry name" value="Band_7"/>
    <property type="match status" value="1"/>
</dbReference>
<dbReference type="GO" id="GO:0005886">
    <property type="term" value="C:plasma membrane"/>
    <property type="evidence" value="ECO:0007669"/>
    <property type="project" value="TreeGrafter"/>
</dbReference>
<feature type="transmembrane region" description="Helical" evidence="4">
    <location>
        <begin position="73"/>
        <end position="96"/>
    </location>
</feature>
<evidence type="ECO:0000313" key="7">
    <source>
        <dbReference type="EMBL" id="TXN31906.1"/>
    </source>
</evidence>
<dbReference type="Pfam" id="PF15975">
    <property type="entry name" value="Flot"/>
    <property type="match status" value="1"/>
</dbReference>
<keyword evidence="8" id="KW-1185">Reference proteome</keyword>
<comment type="caution">
    <text evidence="7">The sequence shown here is derived from an EMBL/GenBank/DDBJ whole genome shotgun (WGS) entry which is preliminary data.</text>
</comment>
<sequence>MVVPEVMLMVFRLSLGHGPALLPACSTIAVTKDPHSALKLGARGISSTPGGCAGTRSAEAAPRAHEGQSVFDFLFSPVPAIILGVIVLFFVVLIYAKSVYKNAGPDEAILITGKRSKVKTVGGVATEESGIRIVVGSGVFITPFFQKAFKISLRSRAIELAAVAQDARGITLTVEAVAIVKVGDTHSAILAAGQRFIGNDKNIDGFALEVLSGSLRSSIGGTDVQTIIQKRDELGAAVLSTARESLLSQGLDVDSFEIKGISDDNDYIRNMGRAEQAAVLRAAEVAEAQAGQASQEAAIAAEQAVAIAQNTLALKRAALQLDTDKATAEAAGAKPLAEAKTRQNIVHEQEVTAQAAAKLRTAELASEVNAVADADAYKVKVAATAEAQARVIAANAERDSRIANADAIRAEGQATADAILAKGTAEAEATKLAAAAVAQRSEALIQLRLVEMLPQIAHELAAPLGNIDQLTVVSTDGASQLSKNVAGGFSEIDAVLKSTTGLDIRSLLGSFVGGAAAGTVAAHAARPTATVTIPSEVSVELPKIRLESALAVPTTSVEE</sequence>
<dbReference type="SUPFAM" id="SSF117892">
    <property type="entry name" value="Band 7/SPFH domain"/>
    <property type="match status" value="1"/>
</dbReference>
<dbReference type="AlphaFoldDB" id="A0A5C8UUC1"/>
<evidence type="ECO:0000313" key="8">
    <source>
        <dbReference type="Proteomes" id="UP000321379"/>
    </source>
</evidence>
<keyword evidence="4" id="KW-1133">Transmembrane helix</keyword>
<reference evidence="7 8" key="1">
    <citation type="submission" date="2019-08" db="EMBL/GenBank/DDBJ databases">
        <title>Bacterial whole genome sequence for Glaciihabitans sp. CHu50b-6-2.</title>
        <authorList>
            <person name="Jin L."/>
        </authorList>
    </citation>
    <scope>NUCLEOTIDE SEQUENCE [LARGE SCALE GENOMIC DNA]</scope>
    <source>
        <strain evidence="7 8">CHu50b-6-2</strain>
    </source>
</reference>
<dbReference type="InterPro" id="IPR001107">
    <property type="entry name" value="Band_7"/>
</dbReference>
<dbReference type="EMBL" id="VRMG01000004">
    <property type="protein sequence ID" value="TXN31906.1"/>
    <property type="molecule type" value="Genomic_DNA"/>
</dbReference>
<dbReference type="GO" id="GO:0072659">
    <property type="term" value="P:protein localization to plasma membrane"/>
    <property type="evidence" value="ECO:0007669"/>
    <property type="project" value="TreeGrafter"/>
</dbReference>
<dbReference type="PANTHER" id="PTHR13806:SF46">
    <property type="entry name" value="FLOTILLIN-1-RELATED"/>
    <property type="match status" value="1"/>
</dbReference>